<dbReference type="InterPro" id="IPR046358">
    <property type="entry name" value="Flagellin_C"/>
</dbReference>
<comment type="subcellular location">
    <subcellularLocation>
        <location evidence="3">Secreted</location>
    </subcellularLocation>
    <subcellularLocation>
        <location evidence="3">Bacterial flagellum</location>
    </subcellularLocation>
</comment>
<evidence type="ECO:0000256" key="3">
    <source>
        <dbReference type="RuleBase" id="RU362073"/>
    </source>
</evidence>
<dbReference type="Proteomes" id="UP000008130">
    <property type="component" value="Chromosome"/>
</dbReference>
<dbReference type="Pfam" id="PF00669">
    <property type="entry name" value="Flagellin_N"/>
    <property type="match status" value="1"/>
</dbReference>
<keyword evidence="6" id="KW-0282">Flagellum</keyword>
<comment type="similarity">
    <text evidence="1 3">Belongs to the bacterial flagellin family.</text>
</comment>
<dbReference type="HOGENOM" id="CLU_011142_2_2_5"/>
<dbReference type="PANTHER" id="PTHR42792">
    <property type="entry name" value="FLAGELLIN"/>
    <property type="match status" value="1"/>
</dbReference>
<evidence type="ECO:0000259" key="4">
    <source>
        <dbReference type="Pfam" id="PF00669"/>
    </source>
</evidence>
<dbReference type="KEGG" id="pgv:SL003B_3965"/>
<dbReference type="GO" id="GO:0005576">
    <property type="term" value="C:extracellular region"/>
    <property type="evidence" value="ECO:0007669"/>
    <property type="project" value="UniProtKB-SubCell"/>
</dbReference>
<dbReference type="Gene3D" id="6.10.10.10">
    <property type="entry name" value="Flagellar export chaperone, C-terminal domain"/>
    <property type="match status" value="1"/>
</dbReference>
<dbReference type="GO" id="GO:0009288">
    <property type="term" value="C:bacterial-type flagellum"/>
    <property type="evidence" value="ECO:0007669"/>
    <property type="project" value="UniProtKB-SubCell"/>
</dbReference>
<dbReference type="Gene3D" id="1.20.1330.10">
    <property type="entry name" value="f41 fragment of flagellin, N-terminal domain"/>
    <property type="match status" value="2"/>
</dbReference>
<dbReference type="PANTHER" id="PTHR42792:SF2">
    <property type="entry name" value="FLAGELLIN"/>
    <property type="match status" value="1"/>
</dbReference>
<dbReference type="RefSeq" id="WP_013654694.1">
    <property type="nucleotide sequence ID" value="NC_015259.1"/>
</dbReference>
<dbReference type="OrthoDB" id="9796789at2"/>
<evidence type="ECO:0000313" key="7">
    <source>
        <dbReference type="Proteomes" id="UP000008130"/>
    </source>
</evidence>
<evidence type="ECO:0000313" key="6">
    <source>
        <dbReference type="EMBL" id="ADZ72385.1"/>
    </source>
</evidence>
<organism evidence="6 7">
    <name type="scientific">Polymorphum gilvum (strain LMG 25793 / CGMCC 1.9160 / SL003B-26A1)</name>
    <dbReference type="NCBI Taxonomy" id="991905"/>
    <lineage>
        <taxon>Bacteria</taxon>
        <taxon>Pseudomonadati</taxon>
        <taxon>Pseudomonadota</taxon>
        <taxon>Alphaproteobacteria</taxon>
        <taxon>Rhodobacterales</taxon>
        <taxon>Paracoccaceae</taxon>
        <taxon>Polymorphum</taxon>
    </lineage>
</organism>
<keyword evidence="2 3" id="KW-0975">Bacterial flagellum</keyword>
<keyword evidence="6" id="KW-0969">Cilium</keyword>
<comment type="function">
    <text evidence="3">Flagellin is the subunit protein which polymerizes to form the filaments of bacterial flagella.</text>
</comment>
<feature type="domain" description="Flagellin N-terminal" evidence="4">
    <location>
        <begin position="4"/>
        <end position="140"/>
    </location>
</feature>
<dbReference type="InterPro" id="IPR001492">
    <property type="entry name" value="Flagellin"/>
</dbReference>
<dbReference type="AlphaFoldDB" id="F2J621"/>
<dbReference type="PRINTS" id="PR00207">
    <property type="entry name" value="FLAGELLIN"/>
</dbReference>
<keyword evidence="3" id="KW-0964">Secreted</keyword>
<dbReference type="SUPFAM" id="SSF64518">
    <property type="entry name" value="Phase 1 flagellin"/>
    <property type="match status" value="1"/>
</dbReference>
<keyword evidence="6" id="KW-0966">Cell projection</keyword>
<proteinExistence type="inferred from homology"/>
<keyword evidence="7" id="KW-1185">Reference proteome</keyword>
<dbReference type="GO" id="GO:0005198">
    <property type="term" value="F:structural molecule activity"/>
    <property type="evidence" value="ECO:0007669"/>
    <property type="project" value="UniProtKB-UniRule"/>
</dbReference>
<feature type="domain" description="Flagellin C-terminal" evidence="5">
    <location>
        <begin position="188"/>
        <end position="273"/>
    </location>
</feature>
<gene>
    <name evidence="6" type="ordered locus">SL003B_3965</name>
</gene>
<dbReference type="InterPro" id="IPR042187">
    <property type="entry name" value="Flagellin_C_sub2"/>
</dbReference>
<dbReference type="Pfam" id="PF00700">
    <property type="entry name" value="Flagellin_C"/>
    <property type="match status" value="1"/>
</dbReference>
<protein>
    <recommendedName>
        <fullName evidence="3">Flagellin</fullName>
    </recommendedName>
</protein>
<evidence type="ECO:0000256" key="1">
    <source>
        <dbReference type="ARBA" id="ARBA00005709"/>
    </source>
</evidence>
<dbReference type="InterPro" id="IPR001029">
    <property type="entry name" value="Flagellin_N"/>
</dbReference>
<evidence type="ECO:0000259" key="5">
    <source>
        <dbReference type="Pfam" id="PF00700"/>
    </source>
</evidence>
<dbReference type="eggNOG" id="COG1344">
    <property type="taxonomic scope" value="Bacteria"/>
</dbReference>
<accession>F2J621</accession>
<dbReference type="STRING" id="991905.SL003B_3965"/>
<reference evidence="6 7" key="1">
    <citation type="journal article" date="2011" name="J. Bacteriol.">
        <title>Complete genome sequence of Polymorphum gilvum SL003B-26A1T, a crude oil-degrading bacterium from oil-polluted saline soil.</title>
        <authorList>
            <person name="Li S.G."/>
            <person name="Tang Y.Q."/>
            <person name="Nie Y."/>
            <person name="Cai M."/>
            <person name="Wu X.L."/>
        </authorList>
    </citation>
    <scope>NUCLEOTIDE SEQUENCE [LARGE SCALE GENOMIC DNA]</scope>
    <source>
        <strain evidence="7">LMG 25793 / CGMCC 1.9160 / SL003B-26A1</strain>
    </source>
</reference>
<name>F2J621_POLGS</name>
<evidence type="ECO:0000256" key="2">
    <source>
        <dbReference type="ARBA" id="ARBA00023143"/>
    </source>
</evidence>
<dbReference type="EMBL" id="CP002568">
    <property type="protein sequence ID" value="ADZ72385.1"/>
    <property type="molecule type" value="Genomic_DNA"/>
</dbReference>
<sequence length="274" mass="28106">MPVISTNTAANTAVRYLNSNSTDQSDSLAKLASGSRITKASDDAAGLAISTKIRSDVAVLEQASTNASNAISILQTADGGAARISDILERMKVLAAQSSSGTVTDSERVYIDAEFQQLIEEIDGIAQSTRYNGDSLLESTSAATAGLSVVVGTDVSDTISLTTYALDATSIGVNALDLASATNADAAMTALDTAIDSVSAARAKMGATMSRFEFRSEAIATSMENLDAAQSAIADVDIAAEQARLSATSVKVQAAVAAAAQANEMPQNLLKLLQ</sequence>